<organism evidence="1">
    <name type="scientific">Streptococcus infantis SK1302</name>
    <dbReference type="NCBI Taxonomy" id="871237"/>
    <lineage>
        <taxon>Bacteria</taxon>
        <taxon>Bacillati</taxon>
        <taxon>Bacillota</taxon>
        <taxon>Bacilli</taxon>
        <taxon>Lactobacillales</taxon>
        <taxon>Streptococcaceae</taxon>
        <taxon>Streptococcus</taxon>
    </lineage>
</organism>
<gene>
    <name evidence="1" type="ORF">SIN_1275</name>
</gene>
<proteinExistence type="predicted"/>
<sequence length="55" mass="6278">MIALQDNGVGFETLTYGYGLKQMMERISILGGQLQFESRDGFFTRVSLPKYKEGR</sequence>
<reference evidence="1" key="1">
    <citation type="submission" date="2010-09" db="EMBL/GenBank/DDBJ databases">
        <authorList>
            <person name="Daugherty S.C."/>
            <person name="Kilian M."/>
            <person name="Tettelin H."/>
        </authorList>
    </citation>
    <scope>NUCLEOTIDE SEQUENCE [LARGE SCALE GENOMIC DNA]</scope>
    <source>
        <strain evidence="1">SK1302</strain>
    </source>
</reference>
<dbReference type="SUPFAM" id="SSF55874">
    <property type="entry name" value="ATPase domain of HSP90 chaperone/DNA topoisomerase II/histidine kinase"/>
    <property type="match status" value="1"/>
</dbReference>
<keyword evidence="1" id="KW-0418">Kinase</keyword>
<accession>A0ABP2J9F1</accession>
<comment type="caution">
    <text evidence="1">The sequence shown here is derived from an EMBL/GenBank/DDBJ whole genome shotgun (WGS) entry which is preliminary data.</text>
</comment>
<dbReference type="EMBL" id="AEDY01000078">
    <property type="protein sequence ID" value="EFO54021.1"/>
    <property type="molecule type" value="Genomic_DNA"/>
</dbReference>
<dbReference type="GO" id="GO:0016301">
    <property type="term" value="F:kinase activity"/>
    <property type="evidence" value="ECO:0007669"/>
    <property type="project" value="UniProtKB-KW"/>
</dbReference>
<dbReference type="InterPro" id="IPR036890">
    <property type="entry name" value="HATPase_C_sf"/>
</dbReference>
<dbReference type="Gene3D" id="3.30.565.10">
    <property type="entry name" value="Histidine kinase-like ATPase, C-terminal domain"/>
    <property type="match status" value="1"/>
</dbReference>
<evidence type="ECO:0000313" key="1">
    <source>
        <dbReference type="EMBL" id="EFO54021.1"/>
    </source>
</evidence>
<name>A0ABP2J9F1_9STRE</name>
<protein>
    <submittedName>
        <fullName evidence="1">Two component system histidine kinase</fullName>
    </submittedName>
</protein>
<keyword evidence="1" id="KW-0808">Transferase</keyword>